<name>A0A4P9X597_9FUNG</name>
<dbReference type="GO" id="GO:0008270">
    <property type="term" value="F:zinc ion binding"/>
    <property type="evidence" value="ECO:0007669"/>
    <property type="project" value="UniProtKB-KW"/>
</dbReference>
<dbReference type="PANTHER" id="PTHR47168:SF1">
    <property type="entry name" value="OS02G0798600 PROTEIN"/>
    <property type="match status" value="1"/>
</dbReference>
<protein>
    <recommendedName>
        <fullName evidence="11">RING-type domain-containing protein</fullName>
    </recommendedName>
</protein>
<feature type="transmembrane region" description="Helical" evidence="10">
    <location>
        <begin position="120"/>
        <end position="141"/>
    </location>
</feature>
<evidence type="ECO:0000256" key="6">
    <source>
        <dbReference type="ARBA" id="ARBA00022989"/>
    </source>
</evidence>
<feature type="transmembrane region" description="Helical" evidence="10">
    <location>
        <begin position="402"/>
        <end position="425"/>
    </location>
</feature>
<comment type="subcellular location">
    <subcellularLocation>
        <location evidence="1">Membrane</location>
        <topology evidence="1">Single-pass membrane protein</topology>
    </subcellularLocation>
</comment>
<gene>
    <name evidence="12" type="ORF">CXG81DRAFT_27023</name>
</gene>
<dbReference type="AlphaFoldDB" id="A0A4P9X597"/>
<keyword evidence="2 10" id="KW-0812">Transmembrane</keyword>
<keyword evidence="3" id="KW-0479">Metal-binding</keyword>
<dbReference type="PANTHER" id="PTHR47168">
    <property type="entry name" value="RING ZINC FINGER DOMAIN SUPERFAMILY PROTEIN-RELATED"/>
    <property type="match status" value="1"/>
</dbReference>
<evidence type="ECO:0000259" key="11">
    <source>
        <dbReference type="PROSITE" id="PS50089"/>
    </source>
</evidence>
<dbReference type="Pfam" id="PF02225">
    <property type="entry name" value="PA"/>
    <property type="match status" value="1"/>
</dbReference>
<keyword evidence="4 8" id="KW-0863">Zinc-finger</keyword>
<evidence type="ECO:0000256" key="4">
    <source>
        <dbReference type="ARBA" id="ARBA00022771"/>
    </source>
</evidence>
<dbReference type="STRING" id="1555241.A0A4P9X597"/>
<evidence type="ECO:0000256" key="7">
    <source>
        <dbReference type="ARBA" id="ARBA00023136"/>
    </source>
</evidence>
<evidence type="ECO:0000313" key="12">
    <source>
        <dbReference type="EMBL" id="RKP00265.1"/>
    </source>
</evidence>
<reference evidence="13" key="1">
    <citation type="journal article" date="2018" name="Nat. Microbiol.">
        <title>Leveraging single-cell genomics to expand the fungal tree of life.</title>
        <authorList>
            <person name="Ahrendt S.R."/>
            <person name="Quandt C.A."/>
            <person name="Ciobanu D."/>
            <person name="Clum A."/>
            <person name="Salamov A."/>
            <person name="Andreopoulos B."/>
            <person name="Cheng J.F."/>
            <person name="Woyke T."/>
            <person name="Pelin A."/>
            <person name="Henrissat B."/>
            <person name="Reynolds N.K."/>
            <person name="Benny G.L."/>
            <person name="Smith M.E."/>
            <person name="James T.Y."/>
            <person name="Grigoriev I.V."/>
        </authorList>
    </citation>
    <scope>NUCLEOTIDE SEQUENCE [LARGE SCALE GENOMIC DNA]</scope>
    <source>
        <strain evidence="13">ATCC 52028</strain>
    </source>
</reference>
<dbReference type="Gene3D" id="3.50.30.30">
    <property type="match status" value="1"/>
</dbReference>
<feature type="domain" description="RING-type" evidence="11">
    <location>
        <begin position="559"/>
        <end position="601"/>
    </location>
</feature>
<dbReference type="EMBL" id="ML014226">
    <property type="protein sequence ID" value="RKP00265.1"/>
    <property type="molecule type" value="Genomic_DNA"/>
</dbReference>
<keyword evidence="5" id="KW-0862">Zinc</keyword>
<dbReference type="CDD" id="cd16454">
    <property type="entry name" value="RING-H2_PA-TM-RING"/>
    <property type="match status" value="1"/>
</dbReference>
<dbReference type="SUPFAM" id="SSF57850">
    <property type="entry name" value="RING/U-box"/>
    <property type="match status" value="1"/>
</dbReference>
<dbReference type="PROSITE" id="PS50089">
    <property type="entry name" value="ZF_RING_2"/>
    <property type="match status" value="1"/>
</dbReference>
<dbReference type="OrthoDB" id="2159358at2759"/>
<feature type="region of interest" description="Disordered" evidence="9">
    <location>
        <begin position="448"/>
        <end position="471"/>
    </location>
</feature>
<dbReference type="InterPro" id="IPR003137">
    <property type="entry name" value="PA_domain"/>
</dbReference>
<keyword evidence="7 10" id="KW-0472">Membrane</keyword>
<dbReference type="Proteomes" id="UP000274922">
    <property type="component" value="Unassembled WGS sequence"/>
</dbReference>
<feature type="region of interest" description="Disordered" evidence="9">
    <location>
        <begin position="39"/>
        <end position="78"/>
    </location>
</feature>
<dbReference type="GO" id="GO:0016020">
    <property type="term" value="C:membrane"/>
    <property type="evidence" value="ECO:0007669"/>
    <property type="project" value="UniProtKB-SubCell"/>
</dbReference>
<evidence type="ECO:0000256" key="5">
    <source>
        <dbReference type="ARBA" id="ARBA00022833"/>
    </source>
</evidence>
<dbReference type="Gene3D" id="3.30.40.10">
    <property type="entry name" value="Zinc/RING finger domain, C3HC4 (zinc finger)"/>
    <property type="match status" value="1"/>
</dbReference>
<proteinExistence type="predicted"/>
<sequence>MEMAAVAPGDRRGGPAVAAHPPATFVVAATSPAMTAVTSSSRAMSSHRYAPPLQRSSMTPLARQRSGPGLIPPSSDAGRSSWWWPWGCLQARGSASPSAASPSRAPAPAPRDVVLRVMAILRLCVLWTIWSAAVLALLLLIRTTTDGGTGVRGAAPPAADAYQIEAVRIKLWEAAVDAPAVFALPAMYGFRLQHTQNCYVTHATDSACTLATDAIERPQGPLTVEPRSSPSEPCQAALVPRGGCSFATKTVVMQQRGFDVVIVYNRPPDSASGSSLSSSDERDMPVRMGPDPALHVGGSDITVASLHMRWRDARAMVAALQQTSEAPLPEGSPRLQLQPGYEIPYMDATPINDPSVPGGGLHGRVPSFRGGSPHEHFSGPDGRGNRFWLGGGVALYLRQLCLIAALVIVSIGMLFGVVCLLLGIARTQTGPSSWLVFGDDIEGDYAEFDDDRRDGSAGGHADSRGGLLPPAGGSMLQHTHDKLSHIDLPLHLVTEAGDYVLVDQSAAGINGAAMDPAGTDSAAASCSADASAKGRCGAASSEKGAAPSMSAPRYKDDCCAICIDEFAPGQTVRGLPCGHGFHQTCVDPWLMGHHRLCPVCKRDVLETATAASGIVMIERSTIVDELSALVSTSETDPAGVMNPEAL</sequence>
<evidence type="ECO:0000256" key="2">
    <source>
        <dbReference type="ARBA" id="ARBA00022692"/>
    </source>
</evidence>
<dbReference type="InterPro" id="IPR051653">
    <property type="entry name" value="E3_ligase_sorting_rcpt"/>
</dbReference>
<dbReference type="FunFam" id="3.30.40.10:FF:000388">
    <property type="entry name" value="Putative RING zinc finger domain superfamily protein"/>
    <property type="match status" value="1"/>
</dbReference>
<keyword evidence="6 10" id="KW-1133">Transmembrane helix</keyword>
<dbReference type="InterPro" id="IPR001841">
    <property type="entry name" value="Znf_RING"/>
</dbReference>
<organism evidence="12 13">
    <name type="scientific">Caulochytrium protostelioides</name>
    <dbReference type="NCBI Taxonomy" id="1555241"/>
    <lineage>
        <taxon>Eukaryota</taxon>
        <taxon>Fungi</taxon>
        <taxon>Fungi incertae sedis</taxon>
        <taxon>Chytridiomycota</taxon>
        <taxon>Chytridiomycota incertae sedis</taxon>
        <taxon>Chytridiomycetes</taxon>
        <taxon>Caulochytriales</taxon>
        <taxon>Caulochytriaceae</taxon>
        <taxon>Caulochytrium</taxon>
    </lineage>
</organism>
<dbReference type="SMART" id="SM00184">
    <property type="entry name" value="RING"/>
    <property type="match status" value="1"/>
</dbReference>
<dbReference type="InterPro" id="IPR013083">
    <property type="entry name" value="Znf_RING/FYVE/PHD"/>
</dbReference>
<evidence type="ECO:0000256" key="9">
    <source>
        <dbReference type="SAM" id="MobiDB-lite"/>
    </source>
</evidence>
<evidence type="ECO:0000256" key="3">
    <source>
        <dbReference type="ARBA" id="ARBA00022723"/>
    </source>
</evidence>
<evidence type="ECO:0000313" key="13">
    <source>
        <dbReference type="Proteomes" id="UP000274922"/>
    </source>
</evidence>
<dbReference type="Pfam" id="PF13639">
    <property type="entry name" value="zf-RING_2"/>
    <property type="match status" value="1"/>
</dbReference>
<evidence type="ECO:0000256" key="8">
    <source>
        <dbReference type="PROSITE-ProRule" id="PRU00175"/>
    </source>
</evidence>
<evidence type="ECO:0000256" key="10">
    <source>
        <dbReference type="SAM" id="Phobius"/>
    </source>
</evidence>
<accession>A0A4P9X597</accession>
<evidence type="ECO:0000256" key="1">
    <source>
        <dbReference type="ARBA" id="ARBA00004167"/>
    </source>
</evidence>
<keyword evidence="13" id="KW-1185">Reference proteome</keyword>